<dbReference type="GO" id="GO:0015385">
    <property type="term" value="F:sodium:proton antiporter activity"/>
    <property type="evidence" value="ECO:0007669"/>
    <property type="project" value="TreeGrafter"/>
</dbReference>
<dbReference type="PANTHER" id="PTHR34702">
    <property type="entry name" value="NA(+)/H(+) ANTIPORTER SUBUNIT F1"/>
    <property type="match status" value="1"/>
</dbReference>
<keyword evidence="5 7" id="KW-1133">Transmembrane helix</keyword>
<sequence length="93" mass="10576">MEMLDVFLAVGILITVSILMTMYRVFRGPTTLDRLMATSVIGTKVVVLLVVIGYLFERPIFIDIPLTYAMLNFVGTLIVAKYIERGELWKPYT</sequence>
<dbReference type="OrthoDB" id="84883at2157"/>
<feature type="transmembrane region" description="Helical" evidence="7">
    <location>
        <begin position="62"/>
        <end position="83"/>
    </location>
</feature>
<evidence type="ECO:0000256" key="4">
    <source>
        <dbReference type="ARBA" id="ARBA00022692"/>
    </source>
</evidence>
<evidence type="ECO:0000313" key="8">
    <source>
        <dbReference type="EMBL" id="AKG91434.1"/>
    </source>
</evidence>
<dbReference type="GeneID" id="24803836"/>
<accession>A0A0F7IEL4</accession>
<dbReference type="EMBL" id="CP011267">
    <property type="protein sequence ID" value="AKG91434.1"/>
    <property type="molecule type" value="Genomic_DNA"/>
</dbReference>
<name>A0A0F7IEL4_9EURY</name>
<dbReference type="PANTHER" id="PTHR34702:SF1">
    <property type="entry name" value="NA(+)_H(+) ANTIPORTER SUBUNIT F"/>
    <property type="match status" value="1"/>
</dbReference>
<keyword evidence="4 7" id="KW-0812">Transmembrane</keyword>
<dbReference type="RefSeq" id="WP_048095403.1">
    <property type="nucleotide sequence ID" value="NZ_CP011267.1"/>
</dbReference>
<comment type="subcellular location">
    <subcellularLocation>
        <location evidence="1">Cell membrane</location>
        <topology evidence="1">Multi-pass membrane protein</topology>
    </subcellularLocation>
</comment>
<feature type="transmembrane region" description="Helical" evidence="7">
    <location>
        <begin position="6"/>
        <end position="23"/>
    </location>
</feature>
<evidence type="ECO:0000256" key="2">
    <source>
        <dbReference type="ARBA" id="ARBA00022448"/>
    </source>
</evidence>
<dbReference type="AlphaFoldDB" id="A0A0F7IEL4"/>
<keyword evidence="6 7" id="KW-0472">Membrane</keyword>
<reference evidence="8 9" key="1">
    <citation type="submission" date="2015-04" db="EMBL/GenBank/DDBJ databases">
        <title>The complete genome sequence of the hyperthermophilic, obligate iron-reducing archaeon Geoglobus ahangari strain 234T.</title>
        <authorList>
            <person name="Manzella M.P."/>
            <person name="Holmes D.E."/>
            <person name="Rocheleau J.M."/>
            <person name="Chung A."/>
            <person name="Reguera G."/>
            <person name="Kashefi K."/>
        </authorList>
    </citation>
    <scope>NUCLEOTIDE SEQUENCE [LARGE SCALE GENOMIC DNA]</scope>
    <source>
        <strain evidence="8 9">234</strain>
    </source>
</reference>
<organism evidence="8 9">
    <name type="scientific">Geoglobus ahangari</name>
    <dbReference type="NCBI Taxonomy" id="113653"/>
    <lineage>
        <taxon>Archaea</taxon>
        <taxon>Methanobacteriati</taxon>
        <taxon>Methanobacteriota</taxon>
        <taxon>Archaeoglobi</taxon>
        <taxon>Archaeoglobales</taxon>
        <taxon>Archaeoglobaceae</taxon>
        <taxon>Geoglobus</taxon>
    </lineage>
</organism>
<keyword evidence="3" id="KW-1003">Cell membrane</keyword>
<evidence type="ECO:0000256" key="1">
    <source>
        <dbReference type="ARBA" id="ARBA00004651"/>
    </source>
</evidence>
<evidence type="ECO:0000256" key="5">
    <source>
        <dbReference type="ARBA" id="ARBA00022989"/>
    </source>
</evidence>
<dbReference type="KEGG" id="gah:GAH_01264"/>
<dbReference type="STRING" id="113653.GAH_01264"/>
<evidence type="ECO:0000256" key="7">
    <source>
        <dbReference type="SAM" id="Phobius"/>
    </source>
</evidence>
<keyword evidence="2" id="KW-0813">Transport</keyword>
<feature type="transmembrane region" description="Helical" evidence="7">
    <location>
        <begin position="35"/>
        <end position="56"/>
    </location>
</feature>
<evidence type="ECO:0000256" key="6">
    <source>
        <dbReference type="ARBA" id="ARBA00023136"/>
    </source>
</evidence>
<dbReference type="Proteomes" id="UP000034723">
    <property type="component" value="Chromosome"/>
</dbReference>
<keyword evidence="9" id="KW-1185">Reference proteome</keyword>
<evidence type="ECO:0000313" key="9">
    <source>
        <dbReference type="Proteomes" id="UP000034723"/>
    </source>
</evidence>
<evidence type="ECO:0000256" key="3">
    <source>
        <dbReference type="ARBA" id="ARBA00022475"/>
    </source>
</evidence>
<protein>
    <submittedName>
        <fullName evidence="8">Multisubunit Na+/H+ antiporter, MnhF subunit</fullName>
    </submittedName>
</protein>
<dbReference type="InParanoid" id="A0A0F7IEL4"/>
<gene>
    <name evidence="8" type="ORF">GAH_01264</name>
</gene>
<dbReference type="GO" id="GO:0005886">
    <property type="term" value="C:plasma membrane"/>
    <property type="evidence" value="ECO:0007669"/>
    <property type="project" value="UniProtKB-SubCell"/>
</dbReference>
<dbReference type="InterPro" id="IPR007208">
    <property type="entry name" value="MrpF/PhaF-like"/>
</dbReference>
<proteinExistence type="predicted"/>
<dbReference type="Pfam" id="PF04066">
    <property type="entry name" value="MrpF_PhaF"/>
    <property type="match status" value="1"/>
</dbReference>
<dbReference type="HOGENOM" id="CLU_125825_2_0_2"/>